<dbReference type="GO" id="GO:0003964">
    <property type="term" value="F:RNA-directed DNA polymerase activity"/>
    <property type="evidence" value="ECO:0007669"/>
    <property type="project" value="UniProtKB-KW"/>
</dbReference>
<evidence type="ECO:0000313" key="2">
    <source>
        <dbReference type="EMBL" id="EDP32285.1"/>
    </source>
</evidence>
<dbReference type="Gene3D" id="3.30.70.270">
    <property type="match status" value="1"/>
</dbReference>
<dbReference type="PANTHER" id="PTHR47331:SF1">
    <property type="entry name" value="GAG-LIKE PROTEIN"/>
    <property type="match status" value="1"/>
</dbReference>
<evidence type="ECO:0000259" key="1">
    <source>
        <dbReference type="Pfam" id="PF00078"/>
    </source>
</evidence>
<keyword evidence="2" id="KW-0548">Nucleotidyltransferase</keyword>
<proteinExistence type="predicted"/>
<dbReference type="InterPro" id="IPR043502">
    <property type="entry name" value="DNA/RNA_pol_sf"/>
</dbReference>
<dbReference type="PANTHER" id="PTHR47331">
    <property type="entry name" value="PHD-TYPE DOMAIN-CONTAINING PROTEIN"/>
    <property type="match status" value="1"/>
</dbReference>
<sequence>MKSKKKSYLRKKGIVQLFFITRHLQIDPKGQKKLYLCKVIKVFNPLQPQLQQNALALFDIGLQLSFISKKLSRQLKLTETETQIIRIAPFGIKEPKSCRIARIQLNVLTTGSEIIPLQANIIDYLTNELQILCKNELYAKEVVYSTNANINSELENFWKLETIGIQESPQDDDDDDQALKHFKRTIIKQGGRYQVCWPWKDSKQKLSNNYGLCLGRLKNLINRLQHNSNLHSYHQILMDQLHPGIIEEVPPKDEVSIIHYLPHHEVLTPSKSTTKLRIVYDASAHHKGFKSLNEVLYRGPVMLPDLVGIILRFRMMRIVITADIEKVFSQLELQNEERNCTCFLWLDDIDKELTNENIKCYRFKRVPFGVISSPFLLSATLNYHLENHSSELAWEIRKNLYVDNVIISANGTEEALYKYERTKEIFGEASMNIREFLSNDEEFDERIPECDFQAKQTRKIFSVLNGI</sequence>
<dbReference type="SUPFAM" id="SSF56672">
    <property type="entry name" value="DNA/RNA polymerases"/>
    <property type="match status" value="1"/>
</dbReference>
<gene>
    <name evidence="2" type="ORF">Bm1_40110</name>
</gene>
<dbReference type="Gene3D" id="3.10.10.10">
    <property type="entry name" value="HIV Type 1 Reverse Transcriptase, subunit A, domain 1"/>
    <property type="match status" value="1"/>
</dbReference>
<dbReference type="Pfam" id="PF00078">
    <property type="entry name" value="RVT_1"/>
    <property type="match status" value="1"/>
</dbReference>
<keyword evidence="2" id="KW-0695">RNA-directed DNA polymerase</keyword>
<dbReference type="InterPro" id="IPR000477">
    <property type="entry name" value="RT_dom"/>
</dbReference>
<keyword evidence="2" id="KW-0808">Transferase</keyword>
<protein>
    <submittedName>
        <fullName evidence="2">Reverse transcriptase, putative</fullName>
    </submittedName>
</protein>
<name>A8Q0C7_BRUMA</name>
<dbReference type="InterPro" id="IPR043128">
    <property type="entry name" value="Rev_trsase/Diguanyl_cyclase"/>
</dbReference>
<reference evidence="2" key="1">
    <citation type="journal article" date="2007" name="Science">
        <title>Draft genome of the filarial nematode parasite Brugia malayi.</title>
        <authorList>
            <person name="Ghedin E."/>
            <person name="Wang S."/>
            <person name="Spiro D."/>
            <person name="Caler E."/>
            <person name="Zhao Q."/>
            <person name="Crabtree J."/>
            <person name="Allen J.E."/>
            <person name="Delcher A.L."/>
            <person name="Guiliano D.B."/>
            <person name="Miranda-Saavedra D."/>
            <person name="Angiuoli S.V."/>
            <person name="Creasy T."/>
            <person name="Amedeo P."/>
            <person name="Haas B."/>
            <person name="El-Sayed N.M."/>
            <person name="Wortman J.R."/>
            <person name="Feldblyum T."/>
            <person name="Tallon L."/>
            <person name="Schatz M."/>
            <person name="Shumway M."/>
            <person name="Koo H."/>
            <person name="Salzberg S.L."/>
            <person name="Schobel S."/>
            <person name="Pertea M."/>
            <person name="Pop M."/>
            <person name="White O."/>
            <person name="Barton G.J."/>
            <person name="Carlow C.K."/>
            <person name="Crawford M.J."/>
            <person name="Daub J."/>
            <person name="Dimmic M.W."/>
            <person name="Estes C.F."/>
            <person name="Foster J.M."/>
            <person name="Ganatra M."/>
            <person name="Gregory W.F."/>
            <person name="Johnson N.M."/>
            <person name="Jin J."/>
            <person name="Komuniecki R."/>
            <person name="Korf I."/>
            <person name="Kumar S."/>
            <person name="Laney S."/>
            <person name="Li B.W."/>
            <person name="Li W."/>
            <person name="Lindblom T.H."/>
            <person name="Lustigman S."/>
            <person name="Ma D."/>
            <person name="Maina C.V."/>
            <person name="Martin D.M."/>
            <person name="McCarter J.P."/>
            <person name="McReynolds L."/>
            <person name="Mitreva M."/>
            <person name="Nutman T.B."/>
            <person name="Parkinson J."/>
            <person name="Peregrin-Alvarez J.M."/>
            <person name="Poole C."/>
            <person name="Ren Q."/>
            <person name="Saunders L."/>
            <person name="Sluder A.E."/>
            <person name="Smith K."/>
            <person name="Stanke M."/>
            <person name="Unnasch T.R."/>
            <person name="Ware J."/>
            <person name="Wei A.D."/>
            <person name="Weil G."/>
            <person name="Williams D.J."/>
            <person name="Zhang Y."/>
            <person name="Williams S.A."/>
            <person name="Fraser-Liggett C."/>
            <person name="Slatko B."/>
            <person name="Blaxter M.L."/>
            <person name="Scott A.L."/>
        </authorList>
    </citation>
    <scope>NUCLEOTIDE SEQUENCE [LARGE SCALE GENOMIC DNA]</scope>
</reference>
<organism evidence="2">
    <name type="scientific">Brugia malayi</name>
    <name type="common">Filarial nematode worm</name>
    <dbReference type="NCBI Taxonomy" id="6279"/>
    <lineage>
        <taxon>Eukaryota</taxon>
        <taxon>Metazoa</taxon>
        <taxon>Ecdysozoa</taxon>
        <taxon>Nematoda</taxon>
        <taxon>Chromadorea</taxon>
        <taxon>Rhabditida</taxon>
        <taxon>Spirurina</taxon>
        <taxon>Spiruromorpha</taxon>
        <taxon>Filarioidea</taxon>
        <taxon>Onchocercidae</taxon>
        <taxon>Brugia</taxon>
    </lineage>
</organism>
<dbReference type="AlphaFoldDB" id="A8Q0C7"/>
<dbReference type="EMBL" id="DS239411">
    <property type="protein sequence ID" value="EDP32285.1"/>
    <property type="molecule type" value="Genomic_DNA"/>
</dbReference>
<feature type="domain" description="Reverse transcriptase" evidence="1">
    <location>
        <begin position="314"/>
        <end position="433"/>
    </location>
</feature>
<accession>A8Q0C7</accession>